<evidence type="ECO:0008006" key="11">
    <source>
        <dbReference type="Google" id="ProtNLM"/>
    </source>
</evidence>
<sequence length="144" mass="16401">MPELNTSSLPDLVFAFLFFIMMVTSMREVTLKVVFQAPQATELQKLEKKSLVTFIYVGKPTQELRSKMGSETRLQLNDQFAEVSEIETYIAQEKSSMKEEDQPFMTVSIKADKETKMGVITDVKQALREAYALKISYSARQAVD</sequence>
<dbReference type="STRING" id="927665.HMPREF1535_00795"/>
<gene>
    <name evidence="9" type="ORF">HMPREF1535_00795</name>
</gene>
<dbReference type="GO" id="GO:0022857">
    <property type="term" value="F:transmembrane transporter activity"/>
    <property type="evidence" value="ECO:0007669"/>
    <property type="project" value="InterPro"/>
</dbReference>
<name>A0A0F5JMG1_9BACT</name>
<proteinExistence type="inferred from homology"/>
<dbReference type="HOGENOM" id="CLU_139779_0_0_10"/>
<comment type="subcellular location">
    <subcellularLocation>
        <location evidence="1">Cell membrane</location>
        <topology evidence="1">Single-pass membrane protein</topology>
    </subcellularLocation>
    <subcellularLocation>
        <location evidence="7">Cell membrane</location>
        <topology evidence="7">Single-pass type II membrane protein</topology>
    </subcellularLocation>
</comment>
<reference evidence="9 10" key="1">
    <citation type="submission" date="2013-04" db="EMBL/GenBank/DDBJ databases">
        <title>The Genome Sequence of Parabacteroides goldsteinii DSM 19448.</title>
        <authorList>
            <consortium name="The Broad Institute Genomics Platform"/>
            <person name="Earl A."/>
            <person name="Ward D."/>
            <person name="Feldgarden M."/>
            <person name="Gevers D."/>
            <person name="Martens E."/>
            <person name="Sakamoto M."/>
            <person name="Benno Y."/>
            <person name="Song Y."/>
            <person name="Liu C."/>
            <person name="Lee J."/>
            <person name="Bolanos M."/>
            <person name="Vaisanen M.L."/>
            <person name="Finegold S.M."/>
            <person name="Walker B."/>
            <person name="Young S."/>
            <person name="Zeng Q."/>
            <person name="Gargeya S."/>
            <person name="Fitzgerald M."/>
            <person name="Haas B."/>
            <person name="Abouelleil A."/>
            <person name="Allen A.W."/>
            <person name="Alvarado L."/>
            <person name="Arachchi H.M."/>
            <person name="Berlin A.M."/>
            <person name="Chapman S.B."/>
            <person name="Gainer-Dewar J."/>
            <person name="Goldberg J."/>
            <person name="Griggs A."/>
            <person name="Gujja S."/>
            <person name="Hansen M."/>
            <person name="Howarth C."/>
            <person name="Imamovic A."/>
            <person name="Ireland A."/>
            <person name="Larimer J."/>
            <person name="McCowan C."/>
            <person name="Murphy C."/>
            <person name="Pearson M."/>
            <person name="Poon T.W."/>
            <person name="Priest M."/>
            <person name="Roberts A."/>
            <person name="Saif S."/>
            <person name="Shea T."/>
            <person name="Sisk P."/>
            <person name="Sykes S."/>
            <person name="Wortman J."/>
            <person name="Nusbaum C."/>
            <person name="Birren B."/>
        </authorList>
    </citation>
    <scope>NUCLEOTIDE SEQUENCE [LARGE SCALE GENOMIC DNA]</scope>
    <source>
        <strain evidence="9 10">DSM 19448</strain>
    </source>
</reference>
<evidence type="ECO:0000313" key="9">
    <source>
        <dbReference type="EMBL" id="KKB58973.1"/>
    </source>
</evidence>
<dbReference type="AlphaFoldDB" id="A0A0F5JMG1"/>
<organism evidence="9 10">
    <name type="scientific">Parabacteroides goldsteinii DSM 19448 = WAL 12034</name>
    <dbReference type="NCBI Taxonomy" id="927665"/>
    <lineage>
        <taxon>Bacteria</taxon>
        <taxon>Pseudomonadati</taxon>
        <taxon>Bacteroidota</taxon>
        <taxon>Bacteroidia</taxon>
        <taxon>Bacteroidales</taxon>
        <taxon>Tannerellaceae</taxon>
        <taxon>Parabacteroides</taxon>
    </lineage>
</organism>
<evidence type="ECO:0000256" key="2">
    <source>
        <dbReference type="ARBA" id="ARBA00005811"/>
    </source>
</evidence>
<dbReference type="Pfam" id="PF02472">
    <property type="entry name" value="ExbD"/>
    <property type="match status" value="1"/>
</dbReference>
<dbReference type="GO" id="GO:0015031">
    <property type="term" value="P:protein transport"/>
    <property type="evidence" value="ECO:0007669"/>
    <property type="project" value="UniProtKB-KW"/>
</dbReference>
<feature type="transmembrane region" description="Helical" evidence="8">
    <location>
        <begin position="12"/>
        <end position="35"/>
    </location>
</feature>
<comment type="caution">
    <text evidence="9">The sequence shown here is derived from an EMBL/GenBank/DDBJ whole genome shotgun (WGS) entry which is preliminary data.</text>
</comment>
<dbReference type="Proteomes" id="UP000033047">
    <property type="component" value="Unassembled WGS sequence"/>
</dbReference>
<accession>A0A0F5JMG1</accession>
<evidence type="ECO:0000256" key="6">
    <source>
        <dbReference type="ARBA" id="ARBA00023136"/>
    </source>
</evidence>
<evidence type="ECO:0000256" key="4">
    <source>
        <dbReference type="ARBA" id="ARBA00022692"/>
    </source>
</evidence>
<evidence type="ECO:0000256" key="1">
    <source>
        <dbReference type="ARBA" id="ARBA00004162"/>
    </source>
</evidence>
<evidence type="ECO:0000256" key="7">
    <source>
        <dbReference type="RuleBase" id="RU003879"/>
    </source>
</evidence>
<comment type="similarity">
    <text evidence="2 7">Belongs to the ExbD/TolR family.</text>
</comment>
<evidence type="ECO:0000256" key="3">
    <source>
        <dbReference type="ARBA" id="ARBA00022475"/>
    </source>
</evidence>
<keyword evidence="4 7" id="KW-0812">Transmembrane</keyword>
<evidence type="ECO:0000256" key="8">
    <source>
        <dbReference type="SAM" id="Phobius"/>
    </source>
</evidence>
<keyword evidence="5 8" id="KW-1133">Transmembrane helix</keyword>
<keyword evidence="6 8" id="KW-0472">Membrane</keyword>
<keyword evidence="7" id="KW-0653">Protein transport</keyword>
<keyword evidence="7" id="KW-0813">Transport</keyword>
<dbReference type="InterPro" id="IPR003400">
    <property type="entry name" value="ExbD"/>
</dbReference>
<dbReference type="GO" id="GO:0005886">
    <property type="term" value="C:plasma membrane"/>
    <property type="evidence" value="ECO:0007669"/>
    <property type="project" value="UniProtKB-SubCell"/>
</dbReference>
<protein>
    <recommendedName>
        <fullName evidence="11">Biopolymer transporter ExbD</fullName>
    </recommendedName>
</protein>
<evidence type="ECO:0000256" key="5">
    <source>
        <dbReference type="ARBA" id="ARBA00022989"/>
    </source>
</evidence>
<evidence type="ECO:0000313" key="10">
    <source>
        <dbReference type="Proteomes" id="UP000033047"/>
    </source>
</evidence>
<dbReference type="PATRIC" id="fig|927665.4.peg.813"/>
<dbReference type="EMBL" id="AQHV01000004">
    <property type="protein sequence ID" value="KKB58973.1"/>
    <property type="molecule type" value="Genomic_DNA"/>
</dbReference>
<keyword evidence="3" id="KW-1003">Cell membrane</keyword>